<reference evidence="2" key="1">
    <citation type="submission" date="2023-07" db="EMBL/GenBank/DDBJ databases">
        <title>Sorghum-associated microbial communities from plants grown in Nebraska, USA.</title>
        <authorList>
            <person name="Schachtman D."/>
        </authorList>
    </citation>
    <scope>NUCLEOTIDE SEQUENCE</scope>
    <source>
        <strain evidence="2">DS2795</strain>
    </source>
</reference>
<comment type="caution">
    <text evidence="2">The sequence shown here is derived from an EMBL/GenBank/DDBJ whole genome shotgun (WGS) entry which is preliminary data.</text>
</comment>
<accession>A0AAW8E270</accession>
<dbReference type="SUPFAM" id="SSF54637">
    <property type="entry name" value="Thioesterase/thiol ester dehydrase-isomerase"/>
    <property type="match status" value="1"/>
</dbReference>
<gene>
    <name evidence="2" type="ORF">J2W25_005278</name>
</gene>
<dbReference type="InterPro" id="IPR029069">
    <property type="entry name" value="HotDog_dom_sf"/>
</dbReference>
<dbReference type="AlphaFoldDB" id="A0AAW8E270"/>
<evidence type="ECO:0000313" key="2">
    <source>
        <dbReference type="EMBL" id="MDP9926231.1"/>
    </source>
</evidence>
<dbReference type="GeneID" id="82271887"/>
<sequence>MDDWESAWAPMVARVGEDFANGVIRWGVDVIEAGAVRRYVEVLEFDCPLHHGPDAVAPSTSLASLTLPPMWAPGQPPVFTSDARNAEPERSPLKGTRPEGMPPTTAYMATDYEVDYLQPARLGDRLGRRGNRLVRCEPKATKVGKGAFTTWEYDIVNQREEVVARCRFGMYHYLPH</sequence>
<dbReference type="Gene3D" id="3.10.129.10">
    <property type="entry name" value="Hotdog Thioesterase"/>
    <property type="match status" value="1"/>
</dbReference>
<name>A0AAW8E270_9BURK</name>
<evidence type="ECO:0000313" key="3">
    <source>
        <dbReference type="Proteomes" id="UP001244295"/>
    </source>
</evidence>
<protein>
    <submittedName>
        <fullName evidence="2">Acyl-CoA thioesterase FadM</fullName>
    </submittedName>
</protein>
<dbReference type="EMBL" id="JAUSRR010000010">
    <property type="protein sequence ID" value="MDP9926231.1"/>
    <property type="molecule type" value="Genomic_DNA"/>
</dbReference>
<proteinExistence type="predicted"/>
<evidence type="ECO:0000256" key="1">
    <source>
        <dbReference type="SAM" id="MobiDB-lite"/>
    </source>
</evidence>
<organism evidence="2 3">
    <name type="scientific">Variovorax boronicumulans</name>
    <dbReference type="NCBI Taxonomy" id="436515"/>
    <lineage>
        <taxon>Bacteria</taxon>
        <taxon>Pseudomonadati</taxon>
        <taxon>Pseudomonadota</taxon>
        <taxon>Betaproteobacteria</taxon>
        <taxon>Burkholderiales</taxon>
        <taxon>Comamonadaceae</taxon>
        <taxon>Variovorax</taxon>
    </lineage>
</organism>
<feature type="region of interest" description="Disordered" evidence="1">
    <location>
        <begin position="78"/>
        <end position="102"/>
    </location>
</feature>
<dbReference type="Proteomes" id="UP001244295">
    <property type="component" value="Unassembled WGS sequence"/>
</dbReference>
<dbReference type="RefSeq" id="WP_159279352.1">
    <property type="nucleotide sequence ID" value="NZ_BKDH01000005.1"/>
</dbReference>